<feature type="binding site" evidence="10">
    <location>
        <position position="41"/>
    </location>
    <ligand>
        <name>Mn(2+)</name>
        <dbReference type="ChEBI" id="CHEBI:29035"/>
        <label>1</label>
    </ligand>
</feature>
<feature type="binding site" evidence="10">
    <location>
        <position position="195"/>
    </location>
    <ligand>
        <name>Mn(2+)</name>
        <dbReference type="ChEBI" id="CHEBI:29035"/>
        <label>2</label>
    </ligand>
</feature>
<comment type="pathway">
    <text evidence="10">Glycolipid biosynthesis; lipid IV(A) biosynthesis; lipid IV(A) from (3R)-3-hydroxytetradecanoyl-[acyl-carrier-protein] and UDP-N-acetyl-alpha-D-glucosamine: step 4/6.</text>
</comment>
<evidence type="ECO:0000256" key="9">
    <source>
        <dbReference type="ARBA" id="ARBA00023211"/>
    </source>
</evidence>
<dbReference type="EC" id="3.6.1.54" evidence="10"/>
<comment type="function">
    <text evidence="10">Hydrolyzes the pyrophosphate bond of UDP-2,3-diacylglucosamine to yield 2,3-diacylglucosamine 1-phosphate (lipid X) and UMP by catalyzing the attack of water at the alpha-P atom. Involved in the biosynthesis of lipid A, a phosphorylated glycolipid that anchors the lipopolysaccharide to the outer membrane of the cell.</text>
</comment>
<feature type="binding site" evidence="10">
    <location>
        <position position="164"/>
    </location>
    <ligand>
        <name>substrate</name>
    </ligand>
</feature>
<dbReference type="PANTHER" id="PTHR34990">
    <property type="entry name" value="UDP-2,3-DIACYLGLUCOSAMINE HYDROLASE-RELATED"/>
    <property type="match status" value="1"/>
</dbReference>
<feature type="binding site" evidence="10">
    <location>
        <position position="197"/>
    </location>
    <ligand>
        <name>Mn(2+)</name>
        <dbReference type="ChEBI" id="CHEBI:29035"/>
        <label>1</label>
    </ligand>
</feature>
<name>A0A3B0M078_9GAMM</name>
<keyword evidence="6 10" id="KW-0378">Hydrolase</keyword>
<accession>A0A3B0M078</accession>
<evidence type="ECO:0000256" key="10">
    <source>
        <dbReference type="HAMAP-Rule" id="MF_00575"/>
    </source>
</evidence>
<dbReference type="GO" id="GO:0019897">
    <property type="term" value="C:extrinsic component of plasma membrane"/>
    <property type="evidence" value="ECO:0007669"/>
    <property type="project" value="UniProtKB-UniRule"/>
</dbReference>
<dbReference type="GO" id="GO:0030145">
    <property type="term" value="F:manganese ion binding"/>
    <property type="evidence" value="ECO:0007669"/>
    <property type="project" value="UniProtKB-UniRule"/>
</dbReference>
<gene>
    <name evidence="10 12" type="primary">lpxH</name>
    <name evidence="12" type="ORF">ARTV_2251</name>
</gene>
<feature type="binding site" evidence="10">
    <location>
        <position position="8"/>
    </location>
    <ligand>
        <name>Mn(2+)</name>
        <dbReference type="ChEBI" id="CHEBI:29035"/>
        <label>1</label>
    </ligand>
</feature>
<keyword evidence="2 10" id="KW-0444">Lipid biosynthesis</keyword>
<organism evidence="12">
    <name type="scientific">Arsenophonus endosymbiont of Trialeurodes vaporariorum</name>
    <dbReference type="NCBI Taxonomy" id="235567"/>
    <lineage>
        <taxon>Bacteria</taxon>
        <taxon>Pseudomonadati</taxon>
        <taxon>Pseudomonadota</taxon>
        <taxon>Gammaproteobacteria</taxon>
        <taxon>Enterobacterales</taxon>
        <taxon>Morganellaceae</taxon>
        <taxon>Arsenophonus</taxon>
    </lineage>
</organism>
<dbReference type="HAMAP" id="MF_00575">
    <property type="entry name" value="LpxH"/>
    <property type="match status" value="1"/>
</dbReference>
<comment type="cofactor">
    <cofactor evidence="10">
        <name>Mn(2+)</name>
        <dbReference type="ChEBI" id="CHEBI:29035"/>
    </cofactor>
    <text evidence="10">Binds 2 Mn(2+) ions per subunit in a binuclear metal center.</text>
</comment>
<feature type="binding site" evidence="10">
    <location>
        <position position="167"/>
    </location>
    <ligand>
        <name>substrate</name>
    </ligand>
</feature>
<dbReference type="CDD" id="cd07398">
    <property type="entry name" value="MPP_YbbF-LpxH"/>
    <property type="match status" value="1"/>
</dbReference>
<dbReference type="NCBIfam" id="TIGR01854">
    <property type="entry name" value="lipid_A_lpxH"/>
    <property type="match status" value="1"/>
</dbReference>
<feature type="binding site" evidence="10">
    <location>
        <position position="160"/>
    </location>
    <ligand>
        <name>substrate</name>
    </ligand>
</feature>
<comment type="catalytic activity">
    <reaction evidence="10">
        <text>UDP-2-N,3-O-bis[(3R)-3-hydroxytetradecanoyl]-alpha-D-glucosamine + H2O = 2-N,3-O-bis[(3R)-3-hydroxytetradecanoyl]-alpha-D-glucosaminyl 1-phosphate + UMP + 2 H(+)</text>
        <dbReference type="Rhea" id="RHEA:25213"/>
        <dbReference type="ChEBI" id="CHEBI:15377"/>
        <dbReference type="ChEBI" id="CHEBI:15378"/>
        <dbReference type="ChEBI" id="CHEBI:57865"/>
        <dbReference type="ChEBI" id="CHEBI:57957"/>
        <dbReference type="ChEBI" id="CHEBI:78847"/>
        <dbReference type="EC" id="3.6.1.54"/>
    </reaction>
</comment>
<sequence length="248" mass="28746">MAILFIADLHLSEKEPAVTAGFLHFLREQASQAKALYILGDFFDYWIGDDDPSLLHEAIAQELKELQSKSIPCYFIHGNRDFLLGKKFAKESGMILLPAEKVLTLHGHNILILHGDTLCTDDISYQRYRKRVYNRWLQRLFLALPLSTRHRIAERMRKNSQSATRLKPEYITDVNEQTVIEKFRKYQVDWMIHGHTHRPAIHEINVNGKILHRAVLGAWDQNGLVIKITPKTIELLHFPFLLTFPISA</sequence>
<protein>
    <recommendedName>
        <fullName evidence="10">UDP-2,3-diacylglucosamine hydrolase</fullName>
        <ecNumber evidence="10">3.6.1.54</ecNumber>
    </recommendedName>
    <alternativeName>
        <fullName evidence="10">UDP-2,3-diacylglucosamine diphosphatase</fullName>
    </alternativeName>
</protein>
<keyword evidence="1 10" id="KW-1003">Cell membrane</keyword>
<dbReference type="Gene3D" id="3.60.21.10">
    <property type="match status" value="1"/>
</dbReference>
<dbReference type="InterPro" id="IPR043461">
    <property type="entry name" value="LpxH-like"/>
</dbReference>
<dbReference type="InterPro" id="IPR010138">
    <property type="entry name" value="UDP-diacylglucosamine_Hdrlase"/>
</dbReference>
<feature type="binding site" evidence="10">
    <location>
        <position position="195"/>
    </location>
    <ligand>
        <name>substrate</name>
    </ligand>
</feature>
<dbReference type="InterPro" id="IPR029052">
    <property type="entry name" value="Metallo-depent_PP-like"/>
</dbReference>
<feature type="binding site" evidence="10">
    <location>
        <position position="10"/>
    </location>
    <ligand>
        <name>Mn(2+)</name>
        <dbReference type="ChEBI" id="CHEBI:29035"/>
        <label>1</label>
    </ligand>
</feature>
<dbReference type="GO" id="GO:0005737">
    <property type="term" value="C:cytoplasm"/>
    <property type="evidence" value="ECO:0007669"/>
    <property type="project" value="InterPro"/>
</dbReference>
<proteinExistence type="inferred from homology"/>
<dbReference type="InterPro" id="IPR004843">
    <property type="entry name" value="Calcineurin-like_PHP"/>
</dbReference>
<dbReference type="SUPFAM" id="SSF56300">
    <property type="entry name" value="Metallo-dependent phosphatases"/>
    <property type="match status" value="1"/>
</dbReference>
<dbReference type="UniPathway" id="UPA00359">
    <property type="reaction ID" value="UER00480"/>
</dbReference>
<evidence type="ECO:0000256" key="1">
    <source>
        <dbReference type="ARBA" id="ARBA00022475"/>
    </source>
</evidence>
<feature type="binding site" evidence="10">
    <location>
        <begin position="79"/>
        <end position="80"/>
    </location>
    <ligand>
        <name>substrate</name>
    </ligand>
</feature>
<evidence type="ECO:0000259" key="11">
    <source>
        <dbReference type="Pfam" id="PF00149"/>
    </source>
</evidence>
<evidence type="ECO:0000256" key="5">
    <source>
        <dbReference type="ARBA" id="ARBA00022723"/>
    </source>
</evidence>
<comment type="subcellular location">
    <subcellularLocation>
        <location evidence="10">Cell inner membrane</location>
        <topology evidence="10">Peripheral membrane protein</topology>
        <orientation evidence="10">Cytoplasmic side</orientation>
    </subcellularLocation>
</comment>
<dbReference type="GO" id="GO:0008758">
    <property type="term" value="F:UDP-2,3-diacylglucosamine hydrolase activity"/>
    <property type="evidence" value="ECO:0007669"/>
    <property type="project" value="UniProtKB-UniRule"/>
</dbReference>
<evidence type="ECO:0000256" key="7">
    <source>
        <dbReference type="ARBA" id="ARBA00023098"/>
    </source>
</evidence>
<evidence type="ECO:0000256" key="3">
    <source>
        <dbReference type="ARBA" id="ARBA00022519"/>
    </source>
</evidence>
<feature type="domain" description="Calcineurin-like phosphoesterase" evidence="11">
    <location>
        <begin position="1"/>
        <end position="199"/>
    </location>
</feature>
<evidence type="ECO:0000256" key="8">
    <source>
        <dbReference type="ARBA" id="ARBA00023136"/>
    </source>
</evidence>
<dbReference type="PANTHER" id="PTHR34990:SF1">
    <property type="entry name" value="UDP-2,3-DIACYLGLUCOSAMINE HYDROLASE"/>
    <property type="match status" value="1"/>
</dbReference>
<keyword evidence="7 10" id="KW-0443">Lipid metabolism</keyword>
<keyword evidence="8 10" id="KW-0472">Membrane</keyword>
<keyword evidence="4 10" id="KW-0441">Lipid A biosynthesis</keyword>
<feature type="binding site" evidence="10">
    <location>
        <position position="79"/>
    </location>
    <ligand>
        <name>Mn(2+)</name>
        <dbReference type="ChEBI" id="CHEBI:29035"/>
        <label>2</label>
    </ligand>
</feature>
<keyword evidence="9 10" id="KW-0464">Manganese</keyword>
<dbReference type="GO" id="GO:0009245">
    <property type="term" value="P:lipid A biosynthetic process"/>
    <property type="evidence" value="ECO:0007669"/>
    <property type="project" value="UniProtKB-UniRule"/>
</dbReference>
<evidence type="ECO:0000256" key="6">
    <source>
        <dbReference type="ARBA" id="ARBA00022801"/>
    </source>
</evidence>
<keyword evidence="5 10" id="KW-0479">Metal-binding</keyword>
<feature type="binding site" evidence="10">
    <location>
        <position position="41"/>
    </location>
    <ligand>
        <name>Mn(2+)</name>
        <dbReference type="ChEBI" id="CHEBI:29035"/>
        <label>2</label>
    </ligand>
</feature>
<evidence type="ECO:0000256" key="4">
    <source>
        <dbReference type="ARBA" id="ARBA00022556"/>
    </source>
</evidence>
<dbReference type="Pfam" id="PF00149">
    <property type="entry name" value="Metallophos"/>
    <property type="match status" value="1"/>
</dbReference>
<keyword evidence="3 10" id="KW-0997">Cell inner membrane</keyword>
<comment type="similarity">
    <text evidence="10">Belongs to the LpxH family.</text>
</comment>
<feature type="binding site" evidence="10">
    <location>
        <position position="114"/>
    </location>
    <ligand>
        <name>Mn(2+)</name>
        <dbReference type="ChEBI" id="CHEBI:29035"/>
        <label>2</label>
    </ligand>
</feature>
<evidence type="ECO:0000313" key="12">
    <source>
        <dbReference type="EMBL" id="SSW96032.1"/>
    </source>
</evidence>
<feature type="binding site" evidence="10">
    <location>
        <position position="122"/>
    </location>
    <ligand>
        <name>substrate</name>
    </ligand>
</feature>
<dbReference type="AlphaFoldDB" id="A0A3B0M078"/>
<dbReference type="EMBL" id="UFQR01000009">
    <property type="protein sequence ID" value="SSW96032.1"/>
    <property type="molecule type" value="Genomic_DNA"/>
</dbReference>
<dbReference type="NCBIfam" id="NF003743">
    <property type="entry name" value="PRK05340.1"/>
    <property type="match status" value="1"/>
</dbReference>
<reference evidence="12" key="1">
    <citation type="submission" date="2018-04" db="EMBL/GenBank/DDBJ databases">
        <authorList>
            <person name="Go L.Y."/>
            <person name="Mitchell J.A."/>
        </authorList>
    </citation>
    <scope>NUCLEOTIDE SEQUENCE</scope>
    <source>
        <strain evidence="12">ARTV</strain>
    </source>
</reference>
<evidence type="ECO:0000256" key="2">
    <source>
        <dbReference type="ARBA" id="ARBA00022516"/>
    </source>
</evidence>